<dbReference type="Proteomes" id="UP001500124">
    <property type="component" value="Unassembled WGS sequence"/>
</dbReference>
<comment type="caution">
    <text evidence="2">The sequence shown here is derived from an EMBL/GenBank/DDBJ whole genome shotgun (WGS) entry which is preliminary data.</text>
</comment>
<evidence type="ECO:0000313" key="3">
    <source>
        <dbReference type="Proteomes" id="UP001500124"/>
    </source>
</evidence>
<gene>
    <name evidence="2" type="ORF">GCM10023336_61030</name>
</gene>
<proteinExistence type="predicted"/>
<feature type="region of interest" description="Disordered" evidence="1">
    <location>
        <begin position="400"/>
        <end position="419"/>
    </location>
</feature>
<name>A0ABP9LA16_9ACTN</name>
<evidence type="ECO:0000313" key="2">
    <source>
        <dbReference type="EMBL" id="GAA5073575.1"/>
    </source>
</evidence>
<protein>
    <recommendedName>
        <fullName evidence="4">AAA+ ATPase domain-containing protein</fullName>
    </recommendedName>
</protein>
<dbReference type="EMBL" id="BAABKC010000106">
    <property type="protein sequence ID" value="GAA5073575.1"/>
    <property type="molecule type" value="Genomic_DNA"/>
</dbReference>
<reference evidence="3" key="1">
    <citation type="journal article" date="2019" name="Int. J. Syst. Evol. Microbiol.">
        <title>The Global Catalogue of Microorganisms (GCM) 10K type strain sequencing project: providing services to taxonomists for standard genome sequencing and annotation.</title>
        <authorList>
            <consortium name="The Broad Institute Genomics Platform"/>
            <consortium name="The Broad Institute Genome Sequencing Center for Infectious Disease"/>
            <person name="Wu L."/>
            <person name="Ma J."/>
        </authorList>
    </citation>
    <scope>NUCLEOTIDE SEQUENCE [LARGE SCALE GENOMIC DNA]</scope>
    <source>
        <strain evidence="3">JCM 18410</strain>
    </source>
</reference>
<evidence type="ECO:0000256" key="1">
    <source>
        <dbReference type="SAM" id="MobiDB-lite"/>
    </source>
</evidence>
<dbReference type="SUPFAM" id="SSF52540">
    <property type="entry name" value="P-loop containing nucleoside triphosphate hydrolases"/>
    <property type="match status" value="1"/>
</dbReference>
<organism evidence="2 3">
    <name type="scientific">Streptomyces similanensis</name>
    <dbReference type="NCBI Taxonomy" id="1274988"/>
    <lineage>
        <taxon>Bacteria</taxon>
        <taxon>Bacillati</taxon>
        <taxon>Actinomycetota</taxon>
        <taxon>Actinomycetes</taxon>
        <taxon>Kitasatosporales</taxon>
        <taxon>Streptomycetaceae</taxon>
        <taxon>Streptomyces</taxon>
    </lineage>
</organism>
<accession>A0ABP9LA16</accession>
<dbReference type="RefSeq" id="WP_345671275.1">
    <property type="nucleotide sequence ID" value="NZ_BAABKC010000106.1"/>
</dbReference>
<keyword evidence="3" id="KW-1185">Reference proteome</keyword>
<feature type="compositionally biased region" description="Basic and acidic residues" evidence="1">
    <location>
        <begin position="400"/>
        <end position="410"/>
    </location>
</feature>
<dbReference type="InterPro" id="IPR027417">
    <property type="entry name" value="P-loop_NTPase"/>
</dbReference>
<feature type="region of interest" description="Disordered" evidence="1">
    <location>
        <begin position="643"/>
        <end position="663"/>
    </location>
</feature>
<evidence type="ECO:0008006" key="4">
    <source>
        <dbReference type="Google" id="ProtNLM"/>
    </source>
</evidence>
<sequence>MTSPPARPPEGRPLKNPFRESTVAQLEAFDDSTQIGTGPTGAGVHIPGRTSAWLTEHIEAYLGHRGEPETRGRAIALVGEFGLGKSHLAREATRLLRKHVPPLPLWVISQPSIDMRTVYQERLTSPRDDFDAFVDFKQAITDFYADVTAEILGEDDTDRFGADRGAFLEGLRARRLDPQKIVQAFNLDEERIQHRLRRHLRGVTAHRTFAVALAQLFNRPFENDVWNWLSGGEPVAHLRERGIREPIRSIQQVFDALAVFSLVYGKSGRPYALVLDELDKTTEWPEQDRAVFINAFEMLVERYVNQGGLLLFCARPELWGRLPLSLHERVLPLWLDSWGPAETDRLIAGHVHRADRTPGAGPDGAPFAEPALREIVLQSDGVPRQILQICEGAWDQAVRREAGAREDRRPRPGPPREIGLTDVHAALRSAHGKRDMAEVAHRLQHVLAPRQWWHHMPPVSVRSLSAPREGGEPRWVQVTRRTWIALLPVPSVLAQDDVHGIQRFVDRVRSVLAPENVEILVIVNGHACREMRNRVAEHCGTVPLVFDDPRFESMLIDGVRSLIERLRANGRNAVLGEVRDQLETITTQQAMLADRIDAVDHAVNHPRLPPPTPGPLTSDPRVPPPVREPFRQAQAALDRLLEDGVGPRPRLGPAVPGAEGARAALPRRATTEQTTLQAMGALLYARRLVEAFREAITHWWEAGGDADGRNAQGLFTVCRSFEISVEVLPRVDTGESGPGARAGGGVEEVLTGLAEQVWFALRDGFSAEPGGAAR</sequence>